<dbReference type="KEGG" id="msei:MSEDJ_22280"/>
<accession>A0A7I7QPJ2</accession>
<name>A0A7I7QPJ2_9MYCO</name>
<dbReference type="InterPro" id="IPR036689">
    <property type="entry name" value="ESAT-6-like_sf"/>
</dbReference>
<dbReference type="InterPro" id="IPR010427">
    <property type="entry name" value="DUF1023"/>
</dbReference>
<gene>
    <name evidence="3" type="ORF">MSEDJ_22280</name>
</gene>
<feature type="domain" description="DUF1023" evidence="2">
    <location>
        <begin position="321"/>
        <end position="490"/>
    </location>
</feature>
<protein>
    <recommendedName>
        <fullName evidence="2">DUF1023 domain-containing protein</fullName>
    </recommendedName>
</protein>
<evidence type="ECO:0000313" key="3">
    <source>
        <dbReference type="EMBL" id="BBY28132.1"/>
    </source>
</evidence>
<evidence type="ECO:0000256" key="1">
    <source>
        <dbReference type="SAM" id="MobiDB-lite"/>
    </source>
</evidence>
<dbReference type="Pfam" id="PF06259">
    <property type="entry name" value="Abhydrolase_8"/>
    <property type="match status" value="1"/>
</dbReference>
<feature type="region of interest" description="Disordered" evidence="1">
    <location>
        <begin position="1"/>
        <end position="27"/>
    </location>
</feature>
<dbReference type="RefSeq" id="WP_264002246.1">
    <property type="nucleotide sequence ID" value="NZ_AP022588.1"/>
</dbReference>
<reference evidence="3 4" key="1">
    <citation type="journal article" date="2019" name="Emerg. Microbes Infect.">
        <title>Comprehensive subspecies identification of 175 nontuberculous mycobacteria species based on 7547 genomic profiles.</title>
        <authorList>
            <person name="Matsumoto Y."/>
            <person name="Kinjo T."/>
            <person name="Motooka D."/>
            <person name="Nabeya D."/>
            <person name="Jung N."/>
            <person name="Uechi K."/>
            <person name="Horii T."/>
            <person name="Iida T."/>
            <person name="Fujita J."/>
            <person name="Nakamura S."/>
        </authorList>
    </citation>
    <scope>NUCLEOTIDE SEQUENCE [LARGE SCALE GENOMIC DNA]</scope>
    <source>
        <strain evidence="3 4">JCM 17899</strain>
    </source>
</reference>
<dbReference type="EMBL" id="AP022588">
    <property type="protein sequence ID" value="BBY28132.1"/>
    <property type="molecule type" value="Genomic_DNA"/>
</dbReference>
<evidence type="ECO:0000313" key="4">
    <source>
        <dbReference type="Proteomes" id="UP000467193"/>
    </source>
</evidence>
<dbReference type="Gene3D" id="1.10.287.1060">
    <property type="entry name" value="ESAT-6-like"/>
    <property type="match status" value="1"/>
</dbReference>
<organism evidence="3 4">
    <name type="scientific">Mycolicibacterium sediminis</name>
    <dbReference type="NCBI Taxonomy" id="1286180"/>
    <lineage>
        <taxon>Bacteria</taxon>
        <taxon>Bacillati</taxon>
        <taxon>Actinomycetota</taxon>
        <taxon>Actinomycetes</taxon>
        <taxon>Mycobacteriales</taxon>
        <taxon>Mycobacteriaceae</taxon>
        <taxon>Mycolicibacterium</taxon>
    </lineage>
</organism>
<evidence type="ECO:0000259" key="2">
    <source>
        <dbReference type="Pfam" id="PF06259"/>
    </source>
</evidence>
<sequence length="602" mass="63283">MPVTVPQVEASRPEGLTQSATDVGRKASDLSVQIDKQRSNLDGLRNGWHGAASDAAMQKAQPTLQRMQQIHDALNRAQAVLHGGGSELGQTKSSLVQSVAQLKGQGWQVGADGTVSVRPGSALDQYAKVSPANAMRLQQLAASNSLGVKALLGNFDTADRRLSTGLRNAVKGLDFAPANFGSGGLPEAPPKWDDGSQIPVGKDPKEVNKWWTSLTPEERQDLLRKWPDKLGNLNGIPVVDRSTANVAIMNQDINRLSDVADARGVTVDEVKAHPELYGMAGPMMARYNNAIEVRKGLQHGFDETGAPTFLQVYEPAEFDGDGRAAIAIGNPDEAANTAVVVPGTGNSVESGWLSQADATELFKETVAADPSKPTSVVAWMGYDAPDALYDPRVGTTALAHQGGELLAADVNALNVTHSEKIDGHTTVLGHSYGSTTVADASAGYGMNTDDVVLVGSPGTDLAHSAADFHLNPGGHLYVGAASSDPVTQLGNIPQIHVPGTDFTASLGDDPAQDGYGSTRFKAEVPGLTTPWGDHSEYYTPGGESLFSMSDIVSGHGDALEHDGMTAPHRGSSIIGDLGDVLGIPFTDDPELYREGTTGNKHK</sequence>
<dbReference type="SUPFAM" id="SSF140453">
    <property type="entry name" value="EsxAB dimer-like"/>
    <property type="match status" value="1"/>
</dbReference>
<dbReference type="Pfam" id="PF06013">
    <property type="entry name" value="WXG100"/>
    <property type="match status" value="1"/>
</dbReference>
<dbReference type="InterPro" id="IPR010310">
    <property type="entry name" value="T7SS_ESAT-6-like"/>
</dbReference>
<keyword evidence="4" id="KW-1185">Reference proteome</keyword>
<dbReference type="Proteomes" id="UP000467193">
    <property type="component" value="Chromosome"/>
</dbReference>
<proteinExistence type="predicted"/>
<dbReference type="AlphaFoldDB" id="A0A7I7QPJ2"/>